<evidence type="ECO:0000256" key="1">
    <source>
        <dbReference type="SAM" id="MobiDB-lite"/>
    </source>
</evidence>
<dbReference type="EMBL" id="AP019622">
    <property type="protein sequence ID" value="BBJ56424.1"/>
    <property type="molecule type" value="Genomic_DNA"/>
</dbReference>
<feature type="region of interest" description="Disordered" evidence="1">
    <location>
        <begin position="43"/>
        <end position="62"/>
    </location>
</feature>
<evidence type="ECO:0000313" key="2">
    <source>
        <dbReference type="EMBL" id="BBJ56424.1"/>
    </source>
</evidence>
<feature type="compositionally biased region" description="Low complexity" evidence="1">
    <location>
        <begin position="90"/>
        <end position="99"/>
    </location>
</feature>
<geneLocation type="plasmid" evidence="2">
    <name>pMC3</name>
</geneLocation>
<name>A0A499VPR5_STRAX</name>
<organism evidence="2">
    <name type="scientific">Streptomyces avermitilis</name>
    <dbReference type="NCBI Taxonomy" id="33903"/>
    <lineage>
        <taxon>Bacteria</taxon>
        <taxon>Bacillati</taxon>
        <taxon>Actinomycetota</taxon>
        <taxon>Actinomycetes</taxon>
        <taxon>Kitasatosporales</taxon>
        <taxon>Streptomycetaceae</taxon>
        <taxon>Streptomyces</taxon>
    </lineage>
</organism>
<proteinExistence type="predicted"/>
<dbReference type="AlphaFoldDB" id="A0A499VPR5"/>
<reference evidence="2" key="1">
    <citation type="submission" date="2019-04" db="EMBL/GenBank/DDBJ databases">
        <title>Draft genome sequences of Streptomyces avermitilis MC3.</title>
        <authorList>
            <person name="Komaki H."/>
            <person name="Tamura T."/>
            <person name="Hosoyama A."/>
        </authorList>
    </citation>
    <scope>NUCLEOTIDE SEQUENCE</scope>
    <source>
        <strain evidence="2">MC3</strain>
        <plasmid evidence="2">pMC3</plasmid>
    </source>
</reference>
<protein>
    <submittedName>
        <fullName evidence="2">Uncharacterized protein</fullName>
    </submittedName>
</protein>
<accession>A0A499VPR5</accession>
<feature type="region of interest" description="Disordered" evidence="1">
    <location>
        <begin position="70"/>
        <end position="99"/>
    </location>
</feature>
<sequence>MRTNSPVLSSQHILSPAEFTNQIASGLDSRRTPYLSPEDAVAAVKTVPKNEPPNSPGFVDRYKRAVDQLAEKRRQKEDAKRRQAVDDDQAAPSSQAPAA</sequence>
<gene>
    <name evidence="2" type="ORF">SAVMC3_90530</name>
</gene>
<dbReference type="RefSeq" id="WP_141666387.1">
    <property type="nucleotide sequence ID" value="NZ_BAABTN010000019.1"/>
</dbReference>
<feature type="compositionally biased region" description="Basic and acidic residues" evidence="1">
    <location>
        <begin position="70"/>
        <end position="85"/>
    </location>
</feature>
<dbReference type="GeneID" id="41545169"/>
<keyword evidence="2" id="KW-0614">Plasmid</keyword>